<dbReference type="Pfam" id="PF20927">
    <property type="entry name" value="Htt_C-HEAT"/>
    <property type="match status" value="1"/>
</dbReference>
<name>A0A7J5Y566_DISMA</name>
<organism evidence="1 2">
    <name type="scientific">Dissostichus mawsoni</name>
    <name type="common">Antarctic cod</name>
    <dbReference type="NCBI Taxonomy" id="36200"/>
    <lineage>
        <taxon>Eukaryota</taxon>
        <taxon>Metazoa</taxon>
        <taxon>Chordata</taxon>
        <taxon>Craniata</taxon>
        <taxon>Vertebrata</taxon>
        <taxon>Euteleostomi</taxon>
        <taxon>Actinopterygii</taxon>
        <taxon>Neopterygii</taxon>
        <taxon>Teleostei</taxon>
        <taxon>Neoteleostei</taxon>
        <taxon>Acanthomorphata</taxon>
        <taxon>Eupercaria</taxon>
        <taxon>Perciformes</taxon>
        <taxon>Notothenioidei</taxon>
        <taxon>Nototheniidae</taxon>
        <taxon>Dissostichus</taxon>
    </lineage>
</organism>
<gene>
    <name evidence="1" type="ORF">F7725_015977</name>
</gene>
<proteinExistence type="predicted"/>
<dbReference type="Proteomes" id="UP000518266">
    <property type="component" value="Unassembled WGS sequence"/>
</dbReference>
<accession>A0A7J5Y566</accession>
<sequence length="296" mass="32813">MHTLHYILSKHTFLPSLYVPVSAQVVAWRLLQNQLPLSVDLQWALSCLCLALQQPCVWNKLSTAEYATHTCSLIYFLRLTIIAGSCSTAKNGCSRTVMGIIRPHLSGNSIFFKRSTKFSNSSLLAIHSTERPHVNLFTEVHAQEDLWCPERRGTLLKQTSNVCVKATASVPHVLLYLPVPQTLNSGPWNGLGHVASQAEVNEFDLKRMLPAVHHHNILRLYISVDYFQGLKCSLKEKGSILGYFNGLLCVGYIVHTHGHLTKAALPEKGLHLVAGGQQGPLVDREIVCGGEDMDTK</sequence>
<evidence type="ECO:0000313" key="2">
    <source>
        <dbReference type="Proteomes" id="UP000518266"/>
    </source>
</evidence>
<dbReference type="AlphaFoldDB" id="A0A7J5Y566"/>
<dbReference type="OrthoDB" id="10065698at2759"/>
<comment type="caution">
    <text evidence="1">The sequence shown here is derived from an EMBL/GenBank/DDBJ whole genome shotgun (WGS) entry which is preliminary data.</text>
</comment>
<keyword evidence="2" id="KW-1185">Reference proteome</keyword>
<evidence type="ECO:0000313" key="1">
    <source>
        <dbReference type="EMBL" id="KAF3843929.1"/>
    </source>
</evidence>
<reference evidence="1 2" key="1">
    <citation type="submission" date="2020-03" db="EMBL/GenBank/DDBJ databases">
        <title>Dissostichus mawsoni Genome sequencing and assembly.</title>
        <authorList>
            <person name="Park H."/>
        </authorList>
    </citation>
    <scope>NUCLEOTIDE SEQUENCE [LARGE SCALE GENOMIC DNA]</scope>
    <source>
        <strain evidence="1">DM0001</strain>
        <tissue evidence="1">Muscle</tissue>
    </source>
</reference>
<protein>
    <submittedName>
        <fullName evidence="1">Uncharacterized protein</fullName>
    </submittedName>
</protein>
<dbReference type="InterPro" id="IPR048413">
    <property type="entry name" value="Htt_C-HEAT_rpt"/>
</dbReference>
<dbReference type="EMBL" id="JAAKFY010000017">
    <property type="protein sequence ID" value="KAF3843929.1"/>
    <property type="molecule type" value="Genomic_DNA"/>
</dbReference>